<dbReference type="InterPro" id="IPR036322">
    <property type="entry name" value="WD40_repeat_dom_sf"/>
</dbReference>
<dbReference type="InterPro" id="IPR015943">
    <property type="entry name" value="WD40/YVTN_repeat-like_dom_sf"/>
</dbReference>
<evidence type="ECO:0000313" key="9">
    <source>
        <dbReference type="Proteomes" id="UP001497497"/>
    </source>
</evidence>
<keyword evidence="2" id="KW-0963">Cytoplasm</keyword>
<gene>
    <name evidence="8" type="ORF">GSLYS_00014617001</name>
</gene>
<keyword evidence="3 5" id="KW-0853">WD repeat</keyword>
<evidence type="ECO:0000256" key="5">
    <source>
        <dbReference type="PROSITE-ProRule" id="PRU00221"/>
    </source>
</evidence>
<evidence type="ECO:0000256" key="1">
    <source>
        <dbReference type="ARBA" id="ARBA00004496"/>
    </source>
</evidence>
<dbReference type="GO" id="GO:0043161">
    <property type="term" value="P:proteasome-mediated ubiquitin-dependent protein catabolic process"/>
    <property type="evidence" value="ECO:0007669"/>
    <property type="project" value="TreeGrafter"/>
</dbReference>
<dbReference type="Pfam" id="PF23627">
    <property type="entry name" value="LisH_WDR26"/>
    <property type="match status" value="1"/>
</dbReference>
<dbReference type="InterPro" id="IPR006594">
    <property type="entry name" value="LisH"/>
</dbReference>
<dbReference type="GO" id="GO:0005737">
    <property type="term" value="C:cytoplasm"/>
    <property type="evidence" value="ECO:0007669"/>
    <property type="project" value="UniProtKB-SubCell"/>
</dbReference>
<dbReference type="EMBL" id="CAXITT010000408">
    <property type="protein sequence ID" value="CAL1540968.1"/>
    <property type="molecule type" value="Genomic_DNA"/>
</dbReference>
<comment type="subcellular location">
    <subcellularLocation>
        <location evidence="1">Cytoplasm</location>
    </subcellularLocation>
</comment>
<proteinExistence type="predicted"/>
<dbReference type="PROSITE" id="PS50897">
    <property type="entry name" value="CTLH"/>
    <property type="match status" value="1"/>
</dbReference>
<evidence type="ECO:0000313" key="8">
    <source>
        <dbReference type="EMBL" id="CAL1540968.1"/>
    </source>
</evidence>
<evidence type="ECO:0000256" key="4">
    <source>
        <dbReference type="ARBA" id="ARBA00022737"/>
    </source>
</evidence>
<evidence type="ECO:0000256" key="6">
    <source>
        <dbReference type="SAM" id="MobiDB-lite"/>
    </source>
</evidence>
<dbReference type="PROSITE" id="PS00678">
    <property type="entry name" value="WD_REPEATS_1"/>
    <property type="match status" value="1"/>
</dbReference>
<keyword evidence="4" id="KW-0677">Repeat</keyword>
<dbReference type="InterPro" id="IPR006595">
    <property type="entry name" value="CTLH_C"/>
</dbReference>
<dbReference type="InterPro" id="IPR001680">
    <property type="entry name" value="WD40_rpt"/>
</dbReference>
<dbReference type="GO" id="GO:0034657">
    <property type="term" value="C:GID complex"/>
    <property type="evidence" value="ECO:0007669"/>
    <property type="project" value="TreeGrafter"/>
</dbReference>
<dbReference type="PROSITE" id="PS50082">
    <property type="entry name" value="WD_REPEATS_2"/>
    <property type="match status" value="2"/>
</dbReference>
<dbReference type="FunFam" id="2.130.10.10:FF:000087">
    <property type="entry name" value="WD repeat-containing protein 26 homolog"/>
    <property type="match status" value="1"/>
</dbReference>
<accession>A0AAV2I477</accession>
<dbReference type="Proteomes" id="UP001497497">
    <property type="component" value="Unassembled WGS sequence"/>
</dbReference>
<reference evidence="8 9" key="1">
    <citation type="submission" date="2024-04" db="EMBL/GenBank/DDBJ databases">
        <authorList>
            <consortium name="Genoscope - CEA"/>
            <person name="William W."/>
        </authorList>
    </citation>
    <scope>NUCLEOTIDE SEQUENCE [LARGE SCALE GENOMIC DNA]</scope>
</reference>
<comment type="caution">
    <text evidence="8">The sequence shown here is derived from an EMBL/GenBank/DDBJ whole genome shotgun (WGS) entry which is preliminary data.</text>
</comment>
<evidence type="ECO:0000256" key="2">
    <source>
        <dbReference type="ARBA" id="ARBA00022490"/>
    </source>
</evidence>
<name>A0AAV2I477_LYMST</name>
<feature type="repeat" description="WD" evidence="5">
    <location>
        <begin position="261"/>
        <end position="296"/>
    </location>
</feature>
<dbReference type="PANTHER" id="PTHR22838:SF0">
    <property type="entry name" value="WD REPEAT-CONTAINING PROTEIN 26"/>
    <property type="match status" value="1"/>
</dbReference>
<dbReference type="SMART" id="SM00320">
    <property type="entry name" value="WD40"/>
    <property type="match status" value="5"/>
</dbReference>
<dbReference type="SUPFAM" id="SSF50978">
    <property type="entry name" value="WD40 repeat-like"/>
    <property type="match status" value="1"/>
</dbReference>
<dbReference type="PROSITE" id="PS50896">
    <property type="entry name" value="LISH"/>
    <property type="match status" value="1"/>
</dbReference>
<dbReference type="AlphaFoldDB" id="A0AAV2I477"/>
<dbReference type="InterPro" id="IPR051350">
    <property type="entry name" value="WD_repeat-ST_regulator"/>
</dbReference>
<evidence type="ECO:0000256" key="3">
    <source>
        <dbReference type="ARBA" id="ARBA00022574"/>
    </source>
</evidence>
<dbReference type="PROSITE" id="PS50294">
    <property type="entry name" value="WD_REPEATS_REGION"/>
    <property type="match status" value="2"/>
</dbReference>
<sequence length="610" mass="68987">MQANGCSQHNGTTEPFESHSLRNPPSTSNGEVTTNGNMVGQNNRNLSRTDQDIVRLIGQHLRGLGFNQTAEQLIAESGCALEHPTAARFRAHVMEGEWEKTEEDLRELEALVKGGKGDVIKMKFLLLEQKYLELLEDGIPLKALECLRHELTPLKYNTERVHVLSTYMMCSSAAELRESSHWEGKGAASRQKLIENLQEFLPPSIMLPPRRLFTLLSQAVEQQKEKCPYHNTQLDSDLSSISLLMDHICTKEQFPNVTTQVLDHQDEVWHCQFSPDGSRLATGSKDNKLIIWEVDTLHFEVKNPRTLDEHKFGVGFVTWCPDNIHILVCGPDETNEVFIYNAVTGDVRQRIHQNTDDSLTYAAWMPDGRKLVVGGVRGQFYYCDIDGNVIDTWEGIRIQGLAALDDKVALAADTHNRIRGYNFDTLQDFPIIQEDHPIMTFVIDDKKELILVNVASQGCHLWDLKDKVLLRKFHGQTQAFFTIYSCFGGLNQDYVASGSEDHKVFIWHKRRETPVAVLEGHRMTVNCVHWNPTEPSMLASASDDATVRIWGPKDKLEKRRKGRVTLCAKFNKGTVTLCARFNKGTVTLCAKFNKGTVILCARFNKGTVIL</sequence>
<organism evidence="8 9">
    <name type="scientific">Lymnaea stagnalis</name>
    <name type="common">Great pond snail</name>
    <name type="synonym">Helix stagnalis</name>
    <dbReference type="NCBI Taxonomy" id="6523"/>
    <lineage>
        <taxon>Eukaryota</taxon>
        <taxon>Metazoa</taxon>
        <taxon>Spiralia</taxon>
        <taxon>Lophotrochozoa</taxon>
        <taxon>Mollusca</taxon>
        <taxon>Gastropoda</taxon>
        <taxon>Heterobranchia</taxon>
        <taxon>Euthyneura</taxon>
        <taxon>Panpulmonata</taxon>
        <taxon>Hygrophila</taxon>
        <taxon>Lymnaeoidea</taxon>
        <taxon>Lymnaeidae</taxon>
        <taxon>Lymnaea</taxon>
    </lineage>
</organism>
<dbReference type="PANTHER" id="PTHR22838">
    <property type="entry name" value="WD REPEAT PROTEIN 26-RELATED"/>
    <property type="match status" value="1"/>
</dbReference>
<protein>
    <recommendedName>
        <fullName evidence="7">CTLH domain-containing protein</fullName>
    </recommendedName>
</protein>
<dbReference type="InterPro" id="IPR019775">
    <property type="entry name" value="WD40_repeat_CS"/>
</dbReference>
<evidence type="ECO:0000259" key="7">
    <source>
        <dbReference type="PROSITE" id="PS50897"/>
    </source>
</evidence>
<dbReference type="SMART" id="SM00668">
    <property type="entry name" value="CTLH"/>
    <property type="match status" value="1"/>
</dbReference>
<feature type="repeat" description="WD" evidence="5">
    <location>
        <begin position="518"/>
        <end position="550"/>
    </location>
</feature>
<feature type="region of interest" description="Disordered" evidence="6">
    <location>
        <begin position="1"/>
        <end position="45"/>
    </location>
</feature>
<keyword evidence="9" id="KW-1185">Reference proteome</keyword>
<feature type="domain" description="CTLH" evidence="7">
    <location>
        <begin position="82"/>
        <end position="142"/>
    </location>
</feature>
<dbReference type="Gene3D" id="2.130.10.10">
    <property type="entry name" value="YVTN repeat-like/Quinoprotein amine dehydrogenase"/>
    <property type="match status" value="2"/>
</dbReference>
<dbReference type="Pfam" id="PF00400">
    <property type="entry name" value="WD40"/>
    <property type="match status" value="3"/>
</dbReference>